<accession>A0A9D7DVM9</accession>
<sequence>MDQAFDISRLLALRSLTTPLAELFARQAREHLANLAPLLSPRALLGDLILGEKNAAKGSNLAFQELNSLYQPVSKSATLGLQSELRPPLEIFGLTPEIFPASYSYTPPGHNRPITVITPLKWVLIYRDLGPQRLRELVGGHARNDGGELKSCVLHYLVVQILASRRPGFAPILEALRFTLSSEPATEFGGLPYTFLSAPITTVRPPDDLIIQSTQISGTNTFEEVVDASGIPTLADPLRDEVMALVGRHGTGLQTGA</sequence>
<reference evidence="1" key="1">
    <citation type="submission" date="2020-10" db="EMBL/GenBank/DDBJ databases">
        <title>Connecting structure to function with the recovery of over 1000 high-quality activated sludge metagenome-assembled genomes encoding full-length rRNA genes using long-read sequencing.</title>
        <authorList>
            <person name="Singleton C.M."/>
            <person name="Petriglieri F."/>
            <person name="Kristensen J.M."/>
            <person name="Kirkegaard R.H."/>
            <person name="Michaelsen T.Y."/>
            <person name="Andersen M.H."/>
            <person name="Karst S.M."/>
            <person name="Dueholm M.S."/>
            <person name="Nielsen P.H."/>
            <person name="Albertsen M."/>
        </authorList>
    </citation>
    <scope>NUCLEOTIDE SEQUENCE</scope>
    <source>
        <strain evidence="1">Bjer_18-Q3-R1-45_BAT3C.347</strain>
    </source>
</reference>
<name>A0A9D7DVM9_9PROT</name>
<proteinExistence type="predicted"/>
<dbReference type="AlphaFoldDB" id="A0A9D7DVM9"/>
<gene>
    <name evidence="1" type="ORF">IPH26_01405</name>
</gene>
<evidence type="ECO:0000313" key="2">
    <source>
        <dbReference type="Proteomes" id="UP000807785"/>
    </source>
</evidence>
<organism evidence="1 2">
    <name type="scientific">Candidatus Methylophosphatis roskildensis</name>
    <dbReference type="NCBI Taxonomy" id="2899263"/>
    <lineage>
        <taxon>Bacteria</taxon>
        <taxon>Pseudomonadati</taxon>
        <taxon>Pseudomonadota</taxon>
        <taxon>Betaproteobacteria</taxon>
        <taxon>Nitrosomonadales</taxon>
        <taxon>Sterolibacteriaceae</taxon>
        <taxon>Candidatus Methylophosphatis</taxon>
    </lineage>
</organism>
<comment type="caution">
    <text evidence="1">The sequence shown here is derived from an EMBL/GenBank/DDBJ whole genome shotgun (WGS) entry which is preliminary data.</text>
</comment>
<dbReference type="EMBL" id="JADJEV010000001">
    <property type="protein sequence ID" value="MBK6971653.1"/>
    <property type="molecule type" value="Genomic_DNA"/>
</dbReference>
<evidence type="ECO:0000313" key="1">
    <source>
        <dbReference type="EMBL" id="MBK6971653.1"/>
    </source>
</evidence>
<dbReference type="Proteomes" id="UP000807785">
    <property type="component" value="Unassembled WGS sequence"/>
</dbReference>
<protein>
    <submittedName>
        <fullName evidence="1">Uncharacterized protein</fullName>
    </submittedName>
</protein>